<feature type="transmembrane region" description="Helical" evidence="1">
    <location>
        <begin position="7"/>
        <end position="26"/>
    </location>
</feature>
<comment type="caution">
    <text evidence="3">The sequence shown here is derived from an EMBL/GenBank/DDBJ whole genome shotgun (WGS) entry which is preliminary data.</text>
</comment>
<organism evidence="3 4">
    <name type="scientific">Ruminiclostridium sufflavum DSM 19573</name>
    <dbReference type="NCBI Taxonomy" id="1121337"/>
    <lineage>
        <taxon>Bacteria</taxon>
        <taxon>Bacillati</taxon>
        <taxon>Bacillota</taxon>
        <taxon>Clostridia</taxon>
        <taxon>Eubacteriales</taxon>
        <taxon>Oscillospiraceae</taxon>
        <taxon>Ruminiclostridium</taxon>
    </lineage>
</organism>
<dbReference type="Proteomes" id="UP000248132">
    <property type="component" value="Unassembled WGS sequence"/>
</dbReference>
<dbReference type="InterPro" id="IPR013486">
    <property type="entry name" value="SpoIID/LytB"/>
</dbReference>
<keyword evidence="4" id="KW-1185">Reference proteome</keyword>
<dbReference type="NCBIfam" id="TIGR02870">
    <property type="entry name" value="spore_II_D"/>
    <property type="match status" value="1"/>
</dbReference>
<evidence type="ECO:0000259" key="2">
    <source>
        <dbReference type="Pfam" id="PF08486"/>
    </source>
</evidence>
<dbReference type="InterPro" id="IPR014225">
    <property type="entry name" value="Spore_II_D_firmicutes"/>
</dbReference>
<keyword evidence="1" id="KW-0812">Transmembrane</keyword>
<feature type="domain" description="Sporulation stage II protein D amidase enhancer LytB N-terminal" evidence="2">
    <location>
        <begin position="50"/>
        <end position="158"/>
    </location>
</feature>
<evidence type="ECO:0000313" key="4">
    <source>
        <dbReference type="Proteomes" id="UP000248132"/>
    </source>
</evidence>
<dbReference type="AlphaFoldDB" id="A0A318XQG3"/>
<accession>A0A318XQG3</accession>
<dbReference type="GO" id="GO:0030435">
    <property type="term" value="P:sporulation resulting in formation of a cellular spore"/>
    <property type="evidence" value="ECO:0007669"/>
    <property type="project" value="InterPro"/>
</dbReference>
<dbReference type="RefSeq" id="WP_110460805.1">
    <property type="nucleotide sequence ID" value="NZ_QKMR01000003.1"/>
</dbReference>
<dbReference type="InterPro" id="IPR013693">
    <property type="entry name" value="SpoIID/LytB_N"/>
</dbReference>
<evidence type="ECO:0000256" key="1">
    <source>
        <dbReference type="SAM" id="Phobius"/>
    </source>
</evidence>
<evidence type="ECO:0000313" key="3">
    <source>
        <dbReference type="EMBL" id="PYG89518.1"/>
    </source>
</evidence>
<sequence length="332" mass="37203">MKKVIGYIVLMLIIVVVIPLIIVHNFDIGTVPENTADKKDSITINVYVSEQKKVVNMQLEDYLLGVVAAEMPASFETEALKAQAIAARTYALGRATKLYGSGKDDVHNGADVCTDPGHCQAWISKDTAMKRWGFLSSFRYWNKICKAVKETSGQVLEYDNVLINPLFHSNSGGHTENAEDVWAGTPEPYLKGVESFGEENSKEYKNEVIWEQKDIIKALKEFNPKIKIDEKDIMSDIEIKKYSSGDRVMDMKIGNITMKGTDFRKILQLKSANFKLTKLPDSRISITTLGYGHGVGMSQCGANYMAQKGSSCEEILKYYYRGVEIKNPIKID</sequence>
<dbReference type="PANTHER" id="PTHR30032">
    <property type="entry name" value="N-ACETYLMURAMOYL-L-ALANINE AMIDASE-RELATED"/>
    <property type="match status" value="1"/>
</dbReference>
<dbReference type="OrthoDB" id="9794671at2"/>
<dbReference type="PANTHER" id="PTHR30032:SF4">
    <property type="entry name" value="AMIDASE ENHANCER"/>
    <property type="match status" value="1"/>
</dbReference>
<keyword evidence="1" id="KW-1133">Transmembrane helix</keyword>
<keyword evidence="1" id="KW-0472">Membrane</keyword>
<dbReference type="GO" id="GO:0030288">
    <property type="term" value="C:outer membrane-bounded periplasmic space"/>
    <property type="evidence" value="ECO:0007669"/>
    <property type="project" value="TreeGrafter"/>
</dbReference>
<dbReference type="NCBIfam" id="TIGR02669">
    <property type="entry name" value="SpoIID_LytB"/>
    <property type="match status" value="1"/>
</dbReference>
<protein>
    <submittedName>
        <fullName evidence="3">Stage II sporulation protein D</fullName>
    </submittedName>
</protein>
<gene>
    <name evidence="3" type="ORF">LY28_00737</name>
</gene>
<name>A0A318XQG3_9FIRM</name>
<reference evidence="3 4" key="1">
    <citation type="submission" date="2018-06" db="EMBL/GenBank/DDBJ databases">
        <title>Genomic Encyclopedia of Type Strains, Phase I: the one thousand microbial genomes (KMG-I) project.</title>
        <authorList>
            <person name="Kyrpides N."/>
        </authorList>
    </citation>
    <scope>NUCLEOTIDE SEQUENCE [LARGE SCALE GENOMIC DNA]</scope>
    <source>
        <strain evidence="3 4">DSM 19573</strain>
    </source>
</reference>
<proteinExistence type="predicted"/>
<dbReference type="Pfam" id="PF08486">
    <property type="entry name" value="SpoIID"/>
    <property type="match status" value="1"/>
</dbReference>
<dbReference type="InterPro" id="IPR051922">
    <property type="entry name" value="Bact_Sporulation_Assoc"/>
</dbReference>
<dbReference type="EMBL" id="QKMR01000003">
    <property type="protein sequence ID" value="PYG89518.1"/>
    <property type="molecule type" value="Genomic_DNA"/>
</dbReference>